<evidence type="ECO:0000256" key="1">
    <source>
        <dbReference type="ARBA" id="ARBA00022679"/>
    </source>
</evidence>
<keyword evidence="9" id="KW-1185">Reference proteome</keyword>
<proteinExistence type="predicted"/>
<gene>
    <name evidence="10" type="primary">LOC111012821</name>
</gene>
<dbReference type="GO" id="GO:0003964">
    <property type="term" value="F:RNA-directed DNA polymerase activity"/>
    <property type="evidence" value="ECO:0007669"/>
    <property type="project" value="UniProtKB-KW"/>
</dbReference>
<evidence type="ECO:0000256" key="3">
    <source>
        <dbReference type="ARBA" id="ARBA00022722"/>
    </source>
</evidence>
<keyword evidence="4" id="KW-0255">Endonuclease</keyword>
<dbReference type="RefSeq" id="XP_022142783.1">
    <property type="nucleotide sequence ID" value="XM_022287091.1"/>
</dbReference>
<evidence type="ECO:0000256" key="4">
    <source>
        <dbReference type="ARBA" id="ARBA00022759"/>
    </source>
</evidence>
<protein>
    <submittedName>
        <fullName evidence="10">Uncharacterized protein LOC111012821</fullName>
    </submittedName>
</protein>
<evidence type="ECO:0000313" key="9">
    <source>
        <dbReference type="Proteomes" id="UP000504603"/>
    </source>
</evidence>
<accession>A0A6J1CP54</accession>
<keyword evidence="5" id="KW-0378">Hydrolase</keyword>
<evidence type="ECO:0000256" key="6">
    <source>
        <dbReference type="ARBA" id="ARBA00022918"/>
    </source>
</evidence>
<name>A0A6J1CP54_MOMCH</name>
<dbReference type="OrthoDB" id="1936626at2759"/>
<dbReference type="Gene3D" id="3.10.10.10">
    <property type="entry name" value="HIV Type 1 Reverse Transcriptase, subunit A, domain 1"/>
    <property type="match status" value="1"/>
</dbReference>
<evidence type="ECO:0000259" key="8">
    <source>
        <dbReference type="PROSITE" id="PS50879"/>
    </source>
</evidence>
<dbReference type="PANTHER" id="PTHR48475:SF2">
    <property type="entry name" value="RIBONUCLEASE H"/>
    <property type="match status" value="1"/>
</dbReference>
<dbReference type="Gene3D" id="3.30.70.270">
    <property type="match status" value="1"/>
</dbReference>
<feature type="domain" description="Reverse transcriptase" evidence="7">
    <location>
        <begin position="1"/>
        <end position="109"/>
    </location>
</feature>
<dbReference type="Pfam" id="PF13456">
    <property type="entry name" value="RVT_3"/>
    <property type="match status" value="1"/>
</dbReference>
<dbReference type="PROSITE" id="PS50879">
    <property type="entry name" value="RNASE_H_1"/>
    <property type="match status" value="1"/>
</dbReference>
<dbReference type="GO" id="GO:0004523">
    <property type="term" value="F:RNA-DNA hybrid ribonuclease activity"/>
    <property type="evidence" value="ECO:0007669"/>
    <property type="project" value="InterPro"/>
</dbReference>
<dbReference type="Pfam" id="PF17917">
    <property type="entry name" value="RT_RNaseH"/>
    <property type="match status" value="1"/>
</dbReference>
<sequence>MHEPDQEKTSVVTERGLYCYQVMPFGLKNAGATYQRLVNKMFAPLIGWNMEVYVDDMLVKSRLSTQHENDLAEAFNILRKYHMKLNPDKCTFGFRALTDELFLYLAVSETAVSSALVKEENGRQVPVYYTSKALVDVETRYPSIEKMALALIVAARRLRPYFQAHAIHVLTNLPLKQVLQKPETSGRLMKWAVELGEYDIRYKPRTAVKGQAIADFIADLTPGLIPQSEDIPLGTHDGHSADPELWTIYVDGSSNGQGCGAGVVLLSPSKECMEVALRFGFKTSNKEAEYEALIAGLQVARGQGAKHLLVHSDSMYNQVSGEYQVKGERLSAYKKQVQQLLAEFPKWEIQQISRSENRNADALSQLATAYQTNVGRTIPVTFVPQSSTEKTLVVYAMNVPGHDSWMCSIIKYLNT</sequence>
<dbReference type="CDD" id="cd09279">
    <property type="entry name" value="RNase_HI_like"/>
    <property type="match status" value="1"/>
</dbReference>
<dbReference type="GO" id="GO:0003676">
    <property type="term" value="F:nucleic acid binding"/>
    <property type="evidence" value="ECO:0007669"/>
    <property type="project" value="InterPro"/>
</dbReference>
<dbReference type="InterPro" id="IPR041373">
    <property type="entry name" value="RT_RNaseH"/>
</dbReference>
<dbReference type="InterPro" id="IPR036397">
    <property type="entry name" value="RNaseH_sf"/>
</dbReference>
<keyword evidence="3" id="KW-0540">Nuclease</keyword>
<dbReference type="Gene3D" id="3.30.420.10">
    <property type="entry name" value="Ribonuclease H-like superfamily/Ribonuclease H"/>
    <property type="match status" value="1"/>
</dbReference>
<dbReference type="Proteomes" id="UP000504603">
    <property type="component" value="Unplaced"/>
</dbReference>
<dbReference type="InterPro" id="IPR002156">
    <property type="entry name" value="RNaseH_domain"/>
</dbReference>
<dbReference type="InterPro" id="IPR043128">
    <property type="entry name" value="Rev_trsase/Diguanyl_cyclase"/>
</dbReference>
<dbReference type="InterPro" id="IPR043502">
    <property type="entry name" value="DNA/RNA_pol_sf"/>
</dbReference>
<dbReference type="PROSITE" id="PS50878">
    <property type="entry name" value="RT_POL"/>
    <property type="match status" value="1"/>
</dbReference>
<dbReference type="SUPFAM" id="SSF56672">
    <property type="entry name" value="DNA/RNA polymerases"/>
    <property type="match status" value="1"/>
</dbReference>
<keyword evidence="1" id="KW-0808">Transferase</keyword>
<dbReference type="GeneID" id="111012821"/>
<dbReference type="Pfam" id="PF00078">
    <property type="entry name" value="RVT_1"/>
    <property type="match status" value="1"/>
</dbReference>
<evidence type="ECO:0000259" key="7">
    <source>
        <dbReference type="PROSITE" id="PS50878"/>
    </source>
</evidence>
<dbReference type="CDD" id="cd01647">
    <property type="entry name" value="RT_LTR"/>
    <property type="match status" value="1"/>
</dbReference>
<dbReference type="PANTHER" id="PTHR48475">
    <property type="entry name" value="RIBONUCLEASE H"/>
    <property type="match status" value="1"/>
</dbReference>
<evidence type="ECO:0000313" key="10">
    <source>
        <dbReference type="RefSeq" id="XP_022142783.1"/>
    </source>
</evidence>
<dbReference type="InterPro" id="IPR000477">
    <property type="entry name" value="RT_dom"/>
</dbReference>
<reference evidence="10" key="1">
    <citation type="submission" date="2025-08" db="UniProtKB">
        <authorList>
            <consortium name="RefSeq"/>
        </authorList>
    </citation>
    <scope>IDENTIFICATION</scope>
    <source>
        <strain evidence="10">OHB3-1</strain>
    </source>
</reference>
<evidence type="ECO:0000256" key="2">
    <source>
        <dbReference type="ARBA" id="ARBA00022695"/>
    </source>
</evidence>
<feature type="domain" description="RNase H type-1" evidence="8">
    <location>
        <begin position="242"/>
        <end position="369"/>
    </location>
</feature>
<organism evidence="9 10">
    <name type="scientific">Momordica charantia</name>
    <name type="common">Bitter gourd</name>
    <name type="synonym">Balsam pear</name>
    <dbReference type="NCBI Taxonomy" id="3673"/>
    <lineage>
        <taxon>Eukaryota</taxon>
        <taxon>Viridiplantae</taxon>
        <taxon>Streptophyta</taxon>
        <taxon>Embryophyta</taxon>
        <taxon>Tracheophyta</taxon>
        <taxon>Spermatophyta</taxon>
        <taxon>Magnoliopsida</taxon>
        <taxon>eudicotyledons</taxon>
        <taxon>Gunneridae</taxon>
        <taxon>Pentapetalae</taxon>
        <taxon>rosids</taxon>
        <taxon>fabids</taxon>
        <taxon>Cucurbitales</taxon>
        <taxon>Cucurbitaceae</taxon>
        <taxon>Momordiceae</taxon>
        <taxon>Momordica</taxon>
    </lineage>
</organism>
<dbReference type="Gene3D" id="3.10.20.370">
    <property type="match status" value="1"/>
</dbReference>
<dbReference type="SUPFAM" id="SSF53098">
    <property type="entry name" value="Ribonuclease H-like"/>
    <property type="match status" value="1"/>
</dbReference>
<dbReference type="KEGG" id="mcha:111012821"/>
<keyword evidence="6" id="KW-0695">RNA-directed DNA polymerase</keyword>
<evidence type="ECO:0000256" key="5">
    <source>
        <dbReference type="ARBA" id="ARBA00022801"/>
    </source>
</evidence>
<keyword evidence="2" id="KW-0548">Nucleotidyltransferase</keyword>
<dbReference type="AlphaFoldDB" id="A0A6J1CP54"/>
<dbReference type="InterPro" id="IPR012337">
    <property type="entry name" value="RNaseH-like_sf"/>
</dbReference>